<proteinExistence type="predicted"/>
<dbReference type="EMBL" id="DVFT01000065">
    <property type="protein sequence ID" value="HIQ95798.1"/>
    <property type="molecule type" value="Genomic_DNA"/>
</dbReference>
<dbReference type="PANTHER" id="PTHR22916">
    <property type="entry name" value="GLYCOSYLTRANSFERASE"/>
    <property type="match status" value="1"/>
</dbReference>
<sequence>MVKISVIMPMYNVEDFVGECIESILSQTMEEWELICVNDGSRDRSPQIAEEYAGKDRRIKVIHKENGGLSSARNLGMEYAKDDSST</sequence>
<accession>A0A9D0ZUG5</accession>
<feature type="domain" description="Glycosyltransferase 2-like" evidence="3">
    <location>
        <begin position="5"/>
        <end position="83"/>
    </location>
</feature>
<evidence type="ECO:0000313" key="4">
    <source>
        <dbReference type="EMBL" id="HIQ95798.1"/>
    </source>
</evidence>
<dbReference type="Pfam" id="PF00535">
    <property type="entry name" value="Glycos_transf_2"/>
    <property type="match status" value="1"/>
</dbReference>
<gene>
    <name evidence="4" type="ORF">IAB26_04475</name>
</gene>
<dbReference type="InterPro" id="IPR029044">
    <property type="entry name" value="Nucleotide-diphossugar_trans"/>
</dbReference>
<evidence type="ECO:0000259" key="3">
    <source>
        <dbReference type="Pfam" id="PF00535"/>
    </source>
</evidence>
<reference evidence="4" key="1">
    <citation type="submission" date="2020-10" db="EMBL/GenBank/DDBJ databases">
        <authorList>
            <person name="Gilroy R."/>
        </authorList>
    </citation>
    <scope>NUCLEOTIDE SEQUENCE</scope>
    <source>
        <strain evidence="4">ChiSjej3B21-11622</strain>
    </source>
</reference>
<dbReference type="Gene3D" id="3.90.550.10">
    <property type="entry name" value="Spore Coat Polysaccharide Biosynthesis Protein SpsA, Chain A"/>
    <property type="match status" value="1"/>
</dbReference>
<keyword evidence="2" id="KW-0808">Transferase</keyword>
<comment type="caution">
    <text evidence="4">The sequence shown here is derived from an EMBL/GenBank/DDBJ whole genome shotgun (WGS) entry which is preliminary data.</text>
</comment>
<dbReference type="AlphaFoldDB" id="A0A9D0ZUG5"/>
<evidence type="ECO:0000256" key="2">
    <source>
        <dbReference type="ARBA" id="ARBA00022679"/>
    </source>
</evidence>
<dbReference type="InterPro" id="IPR001173">
    <property type="entry name" value="Glyco_trans_2-like"/>
</dbReference>
<keyword evidence="1" id="KW-0328">Glycosyltransferase</keyword>
<dbReference type="CDD" id="cd00761">
    <property type="entry name" value="Glyco_tranf_GTA_type"/>
    <property type="match status" value="1"/>
</dbReference>
<dbReference type="SUPFAM" id="SSF53448">
    <property type="entry name" value="Nucleotide-diphospho-sugar transferases"/>
    <property type="match status" value="1"/>
</dbReference>
<reference evidence="4" key="2">
    <citation type="journal article" date="2021" name="PeerJ">
        <title>Extensive microbial diversity within the chicken gut microbiome revealed by metagenomics and culture.</title>
        <authorList>
            <person name="Gilroy R."/>
            <person name="Ravi A."/>
            <person name="Getino M."/>
            <person name="Pursley I."/>
            <person name="Horton D.L."/>
            <person name="Alikhan N.F."/>
            <person name="Baker D."/>
            <person name="Gharbi K."/>
            <person name="Hall N."/>
            <person name="Watson M."/>
            <person name="Adriaenssens E.M."/>
            <person name="Foster-Nyarko E."/>
            <person name="Jarju S."/>
            <person name="Secka A."/>
            <person name="Antonio M."/>
            <person name="Oren A."/>
            <person name="Chaudhuri R.R."/>
            <person name="La Ragione R."/>
            <person name="Hildebrand F."/>
            <person name="Pallen M.J."/>
        </authorList>
    </citation>
    <scope>NUCLEOTIDE SEQUENCE</scope>
    <source>
        <strain evidence="4">ChiSjej3B21-11622</strain>
    </source>
</reference>
<feature type="non-terminal residue" evidence="4">
    <location>
        <position position="86"/>
    </location>
</feature>
<organism evidence="4 5">
    <name type="scientific">Candidatus Limivivens merdigallinarum</name>
    <dbReference type="NCBI Taxonomy" id="2840859"/>
    <lineage>
        <taxon>Bacteria</taxon>
        <taxon>Bacillati</taxon>
        <taxon>Bacillota</taxon>
        <taxon>Clostridia</taxon>
        <taxon>Lachnospirales</taxon>
        <taxon>Lachnospiraceae</taxon>
        <taxon>Lachnospiraceae incertae sedis</taxon>
        <taxon>Candidatus Limivivens</taxon>
    </lineage>
</organism>
<evidence type="ECO:0000256" key="1">
    <source>
        <dbReference type="ARBA" id="ARBA00022676"/>
    </source>
</evidence>
<dbReference type="GO" id="GO:0016757">
    <property type="term" value="F:glycosyltransferase activity"/>
    <property type="evidence" value="ECO:0007669"/>
    <property type="project" value="UniProtKB-KW"/>
</dbReference>
<evidence type="ECO:0000313" key="5">
    <source>
        <dbReference type="Proteomes" id="UP000886886"/>
    </source>
</evidence>
<dbReference type="Proteomes" id="UP000886886">
    <property type="component" value="Unassembled WGS sequence"/>
</dbReference>
<dbReference type="PANTHER" id="PTHR22916:SF51">
    <property type="entry name" value="GLYCOSYLTRANSFERASE EPSH-RELATED"/>
    <property type="match status" value="1"/>
</dbReference>
<protein>
    <submittedName>
        <fullName evidence="4">Glycosyltransferase family 2 protein</fullName>
    </submittedName>
</protein>
<name>A0A9D0ZUG5_9FIRM</name>